<organism evidence="1 2">
    <name type="scientific">Pontibacillus salipaludis</name>
    <dbReference type="NCBI Taxonomy" id="1697394"/>
    <lineage>
        <taxon>Bacteria</taxon>
        <taxon>Bacillati</taxon>
        <taxon>Bacillota</taxon>
        <taxon>Bacilli</taxon>
        <taxon>Bacillales</taxon>
        <taxon>Bacillaceae</taxon>
        <taxon>Pontibacillus</taxon>
    </lineage>
</organism>
<proteinExistence type="predicted"/>
<sequence>METYYFYVKTYTSQKMRIIVPKEVYPAFHKVQTIWCGVRSNEIEVMTHQKDEDTIYLSSQLQDELKLPDLSTLSCSVEEANVWLQPLLGIFTAGFTENRETPIGDRTAIFEAMSITGQSYGFETIVFGYQHVNLEDETINGYVFHNGVWERKTYPFPYVIYDRIPNRKIEHHPLVIRIRKQLQSRTIWFNSGFFNKWKVYDRLKRTYQVSHFLPQTTLHPSPERVLEMLQQEKKLYIKPIHGSKGTGIKRCRLREETGEIECQYYEGEKLVHQRYQDGQNMINQQFPNGLYGYIVQPEIELKTKRSTPMDYRVHTNKNEKNEWVVTAICTKFAGKGSLTTHVRRGGSLHTLEELFDDRESQQVYTKLERSALEISRVLDRTLKGPLGEIGFDFGIDQEGQVWMFEANSKPGYVLYDHPTFKREQNVILSYPYRYAKFLYQQRISKHKDRRSLT</sequence>
<reference evidence="2" key="1">
    <citation type="journal article" date="2019" name="Int. J. Syst. Evol. Microbiol.">
        <title>The Global Catalogue of Microorganisms (GCM) 10K type strain sequencing project: providing services to taxonomists for standard genome sequencing and annotation.</title>
        <authorList>
            <consortium name="The Broad Institute Genomics Platform"/>
            <consortium name="The Broad Institute Genome Sequencing Center for Infectious Disease"/>
            <person name="Wu L."/>
            <person name="Ma J."/>
        </authorList>
    </citation>
    <scope>NUCLEOTIDE SEQUENCE [LARGE SCALE GENOMIC DNA]</scope>
    <source>
        <strain evidence="2">CGMCC 1.15353</strain>
    </source>
</reference>
<evidence type="ECO:0008006" key="3">
    <source>
        <dbReference type="Google" id="ProtNLM"/>
    </source>
</evidence>
<dbReference type="InterPro" id="IPR026838">
    <property type="entry name" value="YheC/D"/>
</dbReference>
<dbReference type="Proteomes" id="UP000642571">
    <property type="component" value="Unassembled WGS sequence"/>
</dbReference>
<gene>
    <name evidence="1" type="primary">yheD</name>
    <name evidence="1" type="ORF">GCM10011389_34380</name>
</gene>
<evidence type="ECO:0000313" key="2">
    <source>
        <dbReference type="Proteomes" id="UP000642571"/>
    </source>
</evidence>
<name>A0ABQ1QE91_9BACI</name>
<dbReference type="Pfam" id="PF14398">
    <property type="entry name" value="ATPgrasp_YheCD"/>
    <property type="match status" value="1"/>
</dbReference>
<evidence type="ECO:0000313" key="1">
    <source>
        <dbReference type="EMBL" id="GGD23775.1"/>
    </source>
</evidence>
<dbReference type="SUPFAM" id="SSF56059">
    <property type="entry name" value="Glutathione synthetase ATP-binding domain-like"/>
    <property type="match status" value="1"/>
</dbReference>
<dbReference type="Gene3D" id="3.30.470.20">
    <property type="entry name" value="ATP-grasp fold, B domain"/>
    <property type="match status" value="1"/>
</dbReference>
<comment type="caution">
    <text evidence="1">The sequence shown here is derived from an EMBL/GenBank/DDBJ whole genome shotgun (WGS) entry which is preliminary data.</text>
</comment>
<protein>
    <recommendedName>
        <fullName evidence="3">YheC/D-like protein</fullName>
    </recommendedName>
</protein>
<dbReference type="RefSeq" id="WP_188655608.1">
    <property type="nucleotide sequence ID" value="NZ_BMIN01000019.1"/>
</dbReference>
<keyword evidence="2" id="KW-1185">Reference proteome</keyword>
<accession>A0ABQ1QE91</accession>
<dbReference type="EMBL" id="BMIN01000019">
    <property type="protein sequence ID" value="GGD23775.1"/>
    <property type="molecule type" value="Genomic_DNA"/>
</dbReference>